<accession>A0A1M6VEE5</accession>
<dbReference type="EMBL" id="FRBL01000001">
    <property type="protein sequence ID" value="SHK79917.1"/>
    <property type="molecule type" value="Genomic_DNA"/>
</dbReference>
<gene>
    <name evidence="2" type="ORF">SAMN05444266_101177</name>
</gene>
<sequence>MPTTMTKRNSKGVAGLVLAAVIVGALLISGIPGSRKASHEKHAVRTATVEEVKEGSPGIIIHLKNDPKIYFINTKHHQQLTAAHLQQQLTGKETQLVVADNWSPLDPFSSMQEIEAIELDHHTIYSAH</sequence>
<organism evidence="2 3">
    <name type="scientific">Chitinophaga jiangningensis</name>
    <dbReference type="NCBI Taxonomy" id="1419482"/>
    <lineage>
        <taxon>Bacteria</taxon>
        <taxon>Pseudomonadati</taxon>
        <taxon>Bacteroidota</taxon>
        <taxon>Chitinophagia</taxon>
        <taxon>Chitinophagales</taxon>
        <taxon>Chitinophagaceae</taxon>
        <taxon>Chitinophaga</taxon>
    </lineage>
</organism>
<keyword evidence="3" id="KW-1185">Reference proteome</keyword>
<evidence type="ECO:0000313" key="2">
    <source>
        <dbReference type="EMBL" id="SHK79917.1"/>
    </source>
</evidence>
<keyword evidence="1" id="KW-0812">Transmembrane</keyword>
<keyword evidence="1" id="KW-0472">Membrane</keyword>
<protein>
    <submittedName>
        <fullName evidence="2">Uncharacterized protein</fullName>
    </submittedName>
</protein>
<evidence type="ECO:0000313" key="3">
    <source>
        <dbReference type="Proteomes" id="UP000184420"/>
    </source>
</evidence>
<dbReference type="AlphaFoldDB" id="A0A1M6VEE5"/>
<evidence type="ECO:0000256" key="1">
    <source>
        <dbReference type="SAM" id="Phobius"/>
    </source>
</evidence>
<feature type="transmembrane region" description="Helical" evidence="1">
    <location>
        <begin position="12"/>
        <end position="31"/>
    </location>
</feature>
<reference evidence="2 3" key="1">
    <citation type="submission" date="2016-11" db="EMBL/GenBank/DDBJ databases">
        <authorList>
            <person name="Jaros S."/>
            <person name="Januszkiewicz K."/>
            <person name="Wedrychowicz H."/>
        </authorList>
    </citation>
    <scope>NUCLEOTIDE SEQUENCE [LARGE SCALE GENOMIC DNA]</scope>
    <source>
        <strain evidence="2 3">DSM 27406</strain>
    </source>
</reference>
<proteinExistence type="predicted"/>
<keyword evidence="1" id="KW-1133">Transmembrane helix</keyword>
<name>A0A1M6VEE5_9BACT</name>
<dbReference type="STRING" id="1419482.SAMN05444266_101177"/>
<dbReference type="Proteomes" id="UP000184420">
    <property type="component" value="Unassembled WGS sequence"/>
</dbReference>